<dbReference type="EMBL" id="CP071182">
    <property type="protein sequence ID" value="QSO47025.1"/>
    <property type="molecule type" value="Genomic_DNA"/>
</dbReference>
<dbReference type="InterPro" id="IPR001173">
    <property type="entry name" value="Glyco_trans_2-like"/>
</dbReference>
<accession>A0A9X7VYQ6</accession>
<evidence type="ECO:0000256" key="6">
    <source>
        <dbReference type="ARBA" id="ARBA00022989"/>
    </source>
</evidence>
<dbReference type="GO" id="GO:0016020">
    <property type="term" value="C:membrane"/>
    <property type="evidence" value="ECO:0007669"/>
    <property type="project" value="UniProtKB-SubCell"/>
</dbReference>
<dbReference type="InterPro" id="IPR007267">
    <property type="entry name" value="GtrA_DPMS_TM"/>
</dbReference>
<gene>
    <name evidence="11" type="ORF">JZ786_21855</name>
</gene>
<evidence type="ECO:0000256" key="2">
    <source>
        <dbReference type="ARBA" id="ARBA00006739"/>
    </source>
</evidence>
<dbReference type="GO" id="GO:0035269">
    <property type="term" value="P:protein O-linked glycosylation via mannose"/>
    <property type="evidence" value="ECO:0007669"/>
    <property type="project" value="TreeGrafter"/>
</dbReference>
<dbReference type="InterPro" id="IPR039528">
    <property type="entry name" value="DPM1-like"/>
</dbReference>
<dbReference type="GO" id="GO:0004582">
    <property type="term" value="F:dolichyl-phosphate beta-D-mannosyltransferase activity"/>
    <property type="evidence" value="ECO:0007669"/>
    <property type="project" value="InterPro"/>
</dbReference>
<evidence type="ECO:0000256" key="4">
    <source>
        <dbReference type="ARBA" id="ARBA00022679"/>
    </source>
</evidence>
<feature type="transmembrane region" description="Helical" evidence="8">
    <location>
        <begin position="236"/>
        <end position="261"/>
    </location>
</feature>
<dbReference type="Gene3D" id="3.90.550.10">
    <property type="entry name" value="Spore Coat Polysaccharide Biosynthesis Protein SpsA, Chain A"/>
    <property type="match status" value="1"/>
</dbReference>
<name>A0A9X7VYQ6_9BACL</name>
<feature type="transmembrane region" description="Helical" evidence="8">
    <location>
        <begin position="305"/>
        <end position="328"/>
    </location>
</feature>
<keyword evidence="7 8" id="KW-0472">Membrane</keyword>
<dbReference type="Pfam" id="PF00535">
    <property type="entry name" value="Glycos_transf_2"/>
    <property type="match status" value="1"/>
</dbReference>
<evidence type="ECO:0000256" key="8">
    <source>
        <dbReference type="SAM" id="Phobius"/>
    </source>
</evidence>
<keyword evidence="6 8" id="KW-1133">Transmembrane helix</keyword>
<comment type="subcellular location">
    <subcellularLocation>
        <location evidence="1">Membrane</location>
        <topology evidence="1">Multi-pass membrane protein</topology>
    </subcellularLocation>
</comment>
<dbReference type="KEGG" id="afx:JZ786_21855"/>
<evidence type="ECO:0000313" key="12">
    <source>
        <dbReference type="Proteomes" id="UP000663505"/>
    </source>
</evidence>
<dbReference type="Proteomes" id="UP000663505">
    <property type="component" value="Chromosome"/>
</dbReference>
<feature type="transmembrane region" description="Helical" evidence="8">
    <location>
        <begin position="267"/>
        <end position="284"/>
    </location>
</feature>
<keyword evidence="5 8" id="KW-0812">Transmembrane</keyword>
<proteinExistence type="inferred from homology"/>
<keyword evidence="3" id="KW-0328">Glycosyltransferase</keyword>
<keyword evidence="12" id="KW-1185">Reference proteome</keyword>
<organism evidence="11 12">
    <name type="scientific">Alicyclobacillus mengziensis</name>
    <dbReference type="NCBI Taxonomy" id="2931921"/>
    <lineage>
        <taxon>Bacteria</taxon>
        <taxon>Bacillati</taxon>
        <taxon>Bacillota</taxon>
        <taxon>Bacilli</taxon>
        <taxon>Bacillales</taxon>
        <taxon>Alicyclobacillaceae</taxon>
        <taxon>Alicyclobacillus</taxon>
    </lineage>
</organism>
<dbReference type="RefSeq" id="WP_206656389.1">
    <property type="nucleotide sequence ID" value="NZ_CP071182.1"/>
</dbReference>
<sequence length="377" mass="42713">MLLSIIIPTFNERGNVQLIVERVEAAMKDSTSDYEIWFVDDSRDDTPIILEGLANSHPQVHYLHRENGRGLATAVVEGFSRAAGQYFIVMDADLQHPPELLPTILERLQEGTDVVIPSRFVRGGSDGGLNPFRKIVSWTARVIGRLAISRIRRISDCTGGYFGLSREVVADAKLNPIGWKILLEILVKGQYQTVHEIPYEFHTRDVGESKMNTREQWNYIRHIVRLVAESPEDRRLYLFAMVGALGVVVNLVAMSVLLYGLHVRPTMVASILASLVAMLHNFLWNDKVTWKAHAHPVKWRRMMQMPMFMLVSLVGIGITALFAQWFTLMGSKELIGQCLGIIVATGWSFVANNRITWRTPESHGAKRTRRKVRVTQE</sequence>
<feature type="transmembrane region" description="Helical" evidence="8">
    <location>
        <begin position="334"/>
        <end position="351"/>
    </location>
</feature>
<dbReference type="InterPro" id="IPR029044">
    <property type="entry name" value="Nucleotide-diphossugar_trans"/>
</dbReference>
<dbReference type="PANTHER" id="PTHR43398">
    <property type="entry name" value="DOLICHOL-PHOSPHATE MANNOSYLTRANSFERASE SUBUNIT 1"/>
    <property type="match status" value="1"/>
</dbReference>
<evidence type="ECO:0000259" key="9">
    <source>
        <dbReference type="Pfam" id="PF00535"/>
    </source>
</evidence>
<dbReference type="GO" id="GO:0006506">
    <property type="term" value="P:GPI anchor biosynthetic process"/>
    <property type="evidence" value="ECO:0007669"/>
    <property type="project" value="TreeGrafter"/>
</dbReference>
<dbReference type="CDD" id="cd06442">
    <property type="entry name" value="DPM1_like"/>
    <property type="match status" value="1"/>
</dbReference>
<evidence type="ECO:0000313" key="11">
    <source>
        <dbReference type="EMBL" id="QSO47025.1"/>
    </source>
</evidence>
<comment type="similarity">
    <text evidence="2">Belongs to the glycosyltransferase 2 family.</text>
</comment>
<dbReference type="SUPFAM" id="SSF53448">
    <property type="entry name" value="Nucleotide-diphospho-sugar transferases"/>
    <property type="match status" value="1"/>
</dbReference>
<feature type="domain" description="GtrA/DPMS transmembrane" evidence="10">
    <location>
        <begin position="239"/>
        <end position="357"/>
    </location>
</feature>
<evidence type="ECO:0000256" key="3">
    <source>
        <dbReference type="ARBA" id="ARBA00022676"/>
    </source>
</evidence>
<evidence type="ECO:0000256" key="1">
    <source>
        <dbReference type="ARBA" id="ARBA00004141"/>
    </source>
</evidence>
<dbReference type="GO" id="GO:0006488">
    <property type="term" value="P:dolichol-linked oligosaccharide biosynthetic process"/>
    <property type="evidence" value="ECO:0007669"/>
    <property type="project" value="TreeGrafter"/>
</dbReference>
<feature type="domain" description="Glycosyltransferase 2-like" evidence="9">
    <location>
        <begin position="4"/>
        <end position="169"/>
    </location>
</feature>
<evidence type="ECO:0000256" key="5">
    <source>
        <dbReference type="ARBA" id="ARBA00022692"/>
    </source>
</evidence>
<dbReference type="Pfam" id="PF04138">
    <property type="entry name" value="GtrA_DPMS_TM"/>
    <property type="match status" value="1"/>
</dbReference>
<keyword evidence="4" id="KW-0808">Transferase</keyword>
<dbReference type="PANTHER" id="PTHR43398:SF1">
    <property type="entry name" value="DOLICHOL-PHOSPHATE MANNOSYLTRANSFERASE SUBUNIT 1"/>
    <property type="match status" value="1"/>
</dbReference>
<reference evidence="11 12" key="1">
    <citation type="submission" date="2021-02" db="EMBL/GenBank/DDBJ databases">
        <title>Alicyclobacillus curvatus sp. nov. and Alicyclobacillus mengziensis sp. nov., two acidophilic bacteria isolated from acid mine drainage.</title>
        <authorList>
            <person name="Huang Y."/>
        </authorList>
    </citation>
    <scope>NUCLEOTIDE SEQUENCE [LARGE SCALE GENOMIC DNA]</scope>
    <source>
        <strain evidence="11 12">S30H14</strain>
    </source>
</reference>
<protein>
    <submittedName>
        <fullName evidence="11">Glycosyltransferase family 2 protein</fullName>
    </submittedName>
</protein>
<evidence type="ECO:0000259" key="10">
    <source>
        <dbReference type="Pfam" id="PF04138"/>
    </source>
</evidence>
<dbReference type="GO" id="GO:0000271">
    <property type="term" value="P:polysaccharide biosynthetic process"/>
    <property type="evidence" value="ECO:0007669"/>
    <property type="project" value="InterPro"/>
</dbReference>
<dbReference type="AlphaFoldDB" id="A0A9X7VYQ6"/>
<evidence type="ECO:0000256" key="7">
    <source>
        <dbReference type="ARBA" id="ARBA00023136"/>
    </source>
</evidence>